<protein>
    <submittedName>
        <fullName evidence="4">Biotin/lipoyl-binding protein</fullName>
    </submittedName>
</protein>
<organism evidence="4 5">
    <name type="scientific">Candidatus Mcinerneyibacterium aminivorans</name>
    <dbReference type="NCBI Taxonomy" id="2703815"/>
    <lineage>
        <taxon>Bacteria</taxon>
        <taxon>Candidatus Macinerneyibacteriota</taxon>
        <taxon>Candidatus Mcinerneyibacteria</taxon>
        <taxon>Candidatus Mcinerneyibacteriales</taxon>
        <taxon>Candidatus Mcinerneyibacteriaceae</taxon>
        <taxon>Candidatus Mcinerneyibacterium</taxon>
    </lineage>
</organism>
<dbReference type="PROSITE" id="PS00188">
    <property type="entry name" value="BIOTIN"/>
    <property type="match status" value="1"/>
</dbReference>
<proteinExistence type="predicted"/>
<dbReference type="AlphaFoldDB" id="A0A5D0MLT4"/>
<dbReference type="Proteomes" id="UP000324143">
    <property type="component" value="Unassembled WGS sequence"/>
</dbReference>
<dbReference type="Pfam" id="PF00364">
    <property type="entry name" value="Biotin_lipoyl"/>
    <property type="match status" value="1"/>
</dbReference>
<dbReference type="InterPro" id="IPR000089">
    <property type="entry name" value="Biotin_lipoyl"/>
</dbReference>
<evidence type="ECO:0000256" key="2">
    <source>
        <dbReference type="SAM" id="MobiDB-lite"/>
    </source>
</evidence>
<keyword evidence="5" id="KW-1185">Reference proteome</keyword>
<dbReference type="PANTHER" id="PTHR45266:SF3">
    <property type="entry name" value="OXALOACETATE DECARBOXYLASE ALPHA CHAIN"/>
    <property type="match status" value="1"/>
</dbReference>
<sequence>MKDIVLEINGKEYKVKINSFGSEKAKLTVNGEEYEVGLKDLGIREISEVESRPRPKPKAKKNEQKAKKPDSTPSSKKVKAPLPGLILEIQVKEGDEVKAGQDILVMEAMKMENEIQSNQSGIVKSIKVEEGDNVYEGDVLIELE</sequence>
<dbReference type="PROSITE" id="PS50968">
    <property type="entry name" value="BIOTINYL_LIPOYL"/>
    <property type="match status" value="1"/>
</dbReference>
<dbReference type="FunFam" id="2.40.50.100:FF:000003">
    <property type="entry name" value="Acetyl-CoA carboxylase biotin carboxyl carrier protein"/>
    <property type="match status" value="1"/>
</dbReference>
<keyword evidence="1" id="KW-0092">Biotin</keyword>
<comment type="caution">
    <text evidence="4">The sequence shown here is derived from an EMBL/GenBank/DDBJ whole genome shotgun (WGS) entry which is preliminary data.</text>
</comment>
<feature type="region of interest" description="Disordered" evidence="2">
    <location>
        <begin position="45"/>
        <end position="79"/>
    </location>
</feature>
<name>A0A5D0MLT4_9BACT</name>
<reference evidence="4" key="1">
    <citation type="submission" date="2019-08" db="EMBL/GenBank/DDBJ databases">
        <title>Genomic characterization of a novel candidate phylum (ARYD3) from a high temperature, high salinity tertiary oil reservoir in north central Oklahoma, USA.</title>
        <authorList>
            <person name="Youssef N.H."/>
            <person name="Yadav A."/>
            <person name="Elshahed M.S."/>
        </authorList>
    </citation>
    <scope>NUCLEOTIDE SEQUENCE [LARGE SCALE GENOMIC DNA]</scope>
    <source>
        <strain evidence="4">ARYD3</strain>
    </source>
</reference>
<dbReference type="SUPFAM" id="SSF51230">
    <property type="entry name" value="Single hybrid motif"/>
    <property type="match status" value="1"/>
</dbReference>
<evidence type="ECO:0000259" key="3">
    <source>
        <dbReference type="PROSITE" id="PS50968"/>
    </source>
</evidence>
<evidence type="ECO:0000313" key="5">
    <source>
        <dbReference type="Proteomes" id="UP000324143"/>
    </source>
</evidence>
<dbReference type="Gene3D" id="2.40.50.100">
    <property type="match status" value="1"/>
</dbReference>
<evidence type="ECO:0000313" key="4">
    <source>
        <dbReference type="EMBL" id="TYB32218.1"/>
    </source>
</evidence>
<evidence type="ECO:0000256" key="1">
    <source>
        <dbReference type="ARBA" id="ARBA00023267"/>
    </source>
</evidence>
<gene>
    <name evidence="4" type="ORF">FXF47_00335</name>
</gene>
<dbReference type="InterPro" id="IPR011053">
    <property type="entry name" value="Single_hybrid_motif"/>
</dbReference>
<accession>A0A5D0MLT4</accession>
<dbReference type="CDD" id="cd06850">
    <property type="entry name" value="biotinyl_domain"/>
    <property type="match status" value="1"/>
</dbReference>
<dbReference type="InterPro" id="IPR001882">
    <property type="entry name" value="Biotin_BS"/>
</dbReference>
<dbReference type="InterPro" id="IPR050709">
    <property type="entry name" value="Biotin_Carboxyl_Carrier/Decarb"/>
</dbReference>
<feature type="compositionally biased region" description="Basic and acidic residues" evidence="2">
    <location>
        <begin position="60"/>
        <end position="70"/>
    </location>
</feature>
<dbReference type="PANTHER" id="PTHR45266">
    <property type="entry name" value="OXALOACETATE DECARBOXYLASE ALPHA CHAIN"/>
    <property type="match status" value="1"/>
</dbReference>
<feature type="domain" description="Lipoyl-binding" evidence="3">
    <location>
        <begin position="67"/>
        <end position="144"/>
    </location>
</feature>
<dbReference type="EMBL" id="VSIX01000003">
    <property type="protein sequence ID" value="TYB32218.1"/>
    <property type="molecule type" value="Genomic_DNA"/>
</dbReference>